<comment type="caution">
    <text evidence="1">The sequence shown here is derived from an EMBL/GenBank/DDBJ whole genome shotgun (WGS) entry which is preliminary data.</text>
</comment>
<reference evidence="1 2" key="1">
    <citation type="submission" date="2019-01" db="EMBL/GenBank/DDBJ databases">
        <title>Draft genome sequence of Psathyrella aberdarensis IHI B618.</title>
        <authorList>
            <person name="Buettner E."/>
            <person name="Kellner H."/>
        </authorList>
    </citation>
    <scope>NUCLEOTIDE SEQUENCE [LARGE SCALE GENOMIC DNA]</scope>
    <source>
        <strain evidence="1 2">IHI B618</strain>
    </source>
</reference>
<dbReference type="EMBL" id="SDEE01000471">
    <property type="protein sequence ID" value="RXW16133.1"/>
    <property type="molecule type" value="Genomic_DNA"/>
</dbReference>
<evidence type="ECO:0000313" key="2">
    <source>
        <dbReference type="Proteomes" id="UP000290288"/>
    </source>
</evidence>
<dbReference type="Proteomes" id="UP000290288">
    <property type="component" value="Unassembled WGS sequence"/>
</dbReference>
<organism evidence="1 2">
    <name type="scientific">Candolleomyces aberdarensis</name>
    <dbReference type="NCBI Taxonomy" id="2316362"/>
    <lineage>
        <taxon>Eukaryota</taxon>
        <taxon>Fungi</taxon>
        <taxon>Dikarya</taxon>
        <taxon>Basidiomycota</taxon>
        <taxon>Agaricomycotina</taxon>
        <taxon>Agaricomycetes</taxon>
        <taxon>Agaricomycetidae</taxon>
        <taxon>Agaricales</taxon>
        <taxon>Agaricineae</taxon>
        <taxon>Psathyrellaceae</taxon>
        <taxon>Candolleomyces</taxon>
    </lineage>
</organism>
<evidence type="ECO:0000313" key="1">
    <source>
        <dbReference type="EMBL" id="RXW16133.1"/>
    </source>
</evidence>
<sequence>MWFDRILAIAKNPLLETLSLFNTEYFVEATGIPASIHTLSLDVAWVPTFTPDVTNNLDIAR</sequence>
<dbReference type="AlphaFoldDB" id="A0A4Q2D977"/>
<keyword evidence="2" id="KW-1185">Reference proteome</keyword>
<gene>
    <name evidence="1" type="ORF">EST38_g9720</name>
</gene>
<proteinExistence type="predicted"/>
<accession>A0A4Q2D977</accession>
<protein>
    <submittedName>
        <fullName evidence="1">Uncharacterized protein</fullName>
    </submittedName>
</protein>
<name>A0A4Q2D977_9AGAR</name>